<dbReference type="GeneID" id="19888129"/>
<dbReference type="PANTHER" id="PTHR47250:SF3">
    <property type="entry name" value="HISTONE-LYSINE N-METHYLTRANSFERASE SET-6"/>
    <property type="match status" value="1"/>
</dbReference>
<dbReference type="InterPro" id="IPR001214">
    <property type="entry name" value="SET_dom"/>
</dbReference>
<name>J5JUE7_BEAB2</name>
<dbReference type="Pfam" id="PF00856">
    <property type="entry name" value="SET"/>
    <property type="match status" value="1"/>
</dbReference>
<feature type="domain" description="SET" evidence="2">
    <location>
        <begin position="483"/>
        <end position="589"/>
    </location>
</feature>
<protein>
    <submittedName>
        <fullName evidence="3">SET domain-containing protein</fullName>
    </submittedName>
</protein>
<evidence type="ECO:0000313" key="4">
    <source>
        <dbReference type="Proteomes" id="UP000002762"/>
    </source>
</evidence>
<reference evidence="3 4" key="1">
    <citation type="journal article" date="2012" name="Sci. Rep.">
        <title>Genomic perspectives on the evolution of fungal entomopathogenicity in Beauveria bassiana.</title>
        <authorList>
            <person name="Xiao G."/>
            <person name="Ying S.H."/>
            <person name="Zheng P."/>
            <person name="Wang Z.L."/>
            <person name="Zhang S."/>
            <person name="Xie X.Q."/>
            <person name="Shang Y."/>
            <person name="St Leger R.J."/>
            <person name="Zhao G.P."/>
            <person name="Wang C."/>
            <person name="Feng M.G."/>
        </authorList>
    </citation>
    <scope>NUCLEOTIDE SEQUENCE [LARGE SCALE GENOMIC DNA]</scope>
    <source>
        <strain evidence="3 4">ARSEF 2860</strain>
    </source>
</reference>
<dbReference type="PROSITE" id="PS50280">
    <property type="entry name" value="SET"/>
    <property type="match status" value="1"/>
</dbReference>
<accession>J5JUE7</accession>
<dbReference type="STRING" id="655819.J5JUE7"/>
<dbReference type="SMART" id="SM00317">
    <property type="entry name" value="SET"/>
    <property type="match status" value="1"/>
</dbReference>
<dbReference type="Gene3D" id="2.170.270.10">
    <property type="entry name" value="SET domain"/>
    <property type="match status" value="1"/>
</dbReference>
<dbReference type="PANTHER" id="PTHR47250">
    <property type="entry name" value="HISTONE-LYSINE N-METHYLTRANSFERASE SET-6"/>
    <property type="match status" value="1"/>
</dbReference>
<dbReference type="EMBL" id="JH725161">
    <property type="protein sequence ID" value="EJP66146.1"/>
    <property type="molecule type" value="Genomic_DNA"/>
</dbReference>
<gene>
    <name evidence="3" type="ORF">BBA_05117</name>
</gene>
<sequence>MDASTKLDRLRQSLIDGILDQLAEKLLDSSRLELFSTPVLRFEAFVQEGGVINGKGSLIASRSLDLSDILAARSASSPSPELATSQGDRTCAQNDGFPVAENLAETPCSPRRSFTGQKNSRTMVSGLRPTSDYDVIDTHRQMEVTSYNFPKRAKTHLNSVLEQPSLTKFITSLWEQIHGGVILEPQIQAGQALLTSASDNNTHVESNAVSSVSLEALSSAHTTIYPVTTTSNNAIDFFNHSNIVCRKVTQASRTYRSFEVLVQARWIENFDSYVEYLAVNSPSKSSAKCRKTALMEACQDFKWSERELRNKMAIWKGYKDIKDAAGWAALVFSGLGLYRLAKYRIGLDQKGFDTLRRLKLRIEVAADTLHPHWRKLLACIGESTDRLFTGHPHDWVVSLDGSEPVPLRHTYVESDPFFTFEHLDGAVVDTQAWDGDDPRYIPPATVAAPIAECRVCGQTQSNEPTNNQCYCFPSLFSGPRQPAMVQVFRTLDGRNNGLQALTPIQRGGAIGEFVGLVTKDIEDLDVMKCLTKGRSYQIWQGRQGNFTRFINHSCNPNAQFQHFVWLSTERIILVSKGIAAGSEITVDYSESYWSGLNKRCLCGERCCRYSDGSNGAESQHRHGEEGSPANDGRGQRRC</sequence>
<dbReference type="InterPro" id="IPR046341">
    <property type="entry name" value="SET_dom_sf"/>
</dbReference>
<dbReference type="InterPro" id="IPR053105">
    <property type="entry name" value="Class_V-like_SAM-MTase"/>
</dbReference>
<dbReference type="InParanoid" id="J5JUE7"/>
<dbReference type="SUPFAM" id="SSF82199">
    <property type="entry name" value="SET domain"/>
    <property type="match status" value="1"/>
</dbReference>
<evidence type="ECO:0000256" key="1">
    <source>
        <dbReference type="SAM" id="MobiDB-lite"/>
    </source>
</evidence>
<dbReference type="HOGENOM" id="CLU_029124_1_0_1"/>
<feature type="region of interest" description="Disordered" evidence="1">
    <location>
        <begin position="614"/>
        <end position="638"/>
    </location>
</feature>
<keyword evidence="4" id="KW-1185">Reference proteome</keyword>
<dbReference type="Proteomes" id="UP000002762">
    <property type="component" value="Unassembled WGS sequence"/>
</dbReference>
<evidence type="ECO:0000313" key="3">
    <source>
        <dbReference type="EMBL" id="EJP66146.1"/>
    </source>
</evidence>
<proteinExistence type="predicted"/>
<dbReference type="AlphaFoldDB" id="J5JUE7"/>
<dbReference type="OrthoDB" id="308383at2759"/>
<organism evidence="3 4">
    <name type="scientific">Beauveria bassiana (strain ARSEF 2860)</name>
    <name type="common">White muscardine disease fungus</name>
    <name type="synonym">Tritirachium shiotae</name>
    <dbReference type="NCBI Taxonomy" id="655819"/>
    <lineage>
        <taxon>Eukaryota</taxon>
        <taxon>Fungi</taxon>
        <taxon>Dikarya</taxon>
        <taxon>Ascomycota</taxon>
        <taxon>Pezizomycotina</taxon>
        <taxon>Sordariomycetes</taxon>
        <taxon>Hypocreomycetidae</taxon>
        <taxon>Hypocreales</taxon>
        <taxon>Cordycipitaceae</taxon>
        <taxon>Beauveria</taxon>
    </lineage>
</organism>
<evidence type="ECO:0000259" key="2">
    <source>
        <dbReference type="PROSITE" id="PS50280"/>
    </source>
</evidence>
<dbReference type="RefSeq" id="XP_008598436.1">
    <property type="nucleotide sequence ID" value="XM_008600214.1"/>
</dbReference>